<dbReference type="SUPFAM" id="SSF52047">
    <property type="entry name" value="RNI-like"/>
    <property type="match status" value="1"/>
</dbReference>
<organism evidence="2 3">
    <name type="scientific">Rosa chinensis</name>
    <name type="common">China rose</name>
    <dbReference type="NCBI Taxonomy" id="74649"/>
    <lineage>
        <taxon>Eukaryota</taxon>
        <taxon>Viridiplantae</taxon>
        <taxon>Streptophyta</taxon>
        <taxon>Embryophyta</taxon>
        <taxon>Tracheophyta</taxon>
        <taxon>Spermatophyta</taxon>
        <taxon>Magnoliopsida</taxon>
        <taxon>eudicotyledons</taxon>
        <taxon>Gunneridae</taxon>
        <taxon>Pentapetalae</taxon>
        <taxon>rosids</taxon>
        <taxon>fabids</taxon>
        <taxon>Rosales</taxon>
        <taxon>Rosaceae</taxon>
        <taxon>Rosoideae</taxon>
        <taxon>Rosoideae incertae sedis</taxon>
        <taxon>Rosa</taxon>
    </lineage>
</organism>
<comment type="caution">
    <text evidence="2">The sequence shown here is derived from an EMBL/GenBank/DDBJ whole genome shotgun (WGS) entry which is preliminary data.</text>
</comment>
<dbReference type="AlphaFoldDB" id="A0A2P6SH47"/>
<evidence type="ECO:0000313" key="2">
    <source>
        <dbReference type="EMBL" id="PRQ57946.1"/>
    </source>
</evidence>
<dbReference type="OMA" id="ISCERIT"/>
<dbReference type="PROSITE" id="PS50181">
    <property type="entry name" value="FBOX"/>
    <property type="match status" value="1"/>
</dbReference>
<protein>
    <submittedName>
        <fullName evidence="2">Putative F-box domain, leucine-rich repeat domain, L domain-containing protein</fullName>
    </submittedName>
</protein>
<evidence type="ECO:0000313" key="3">
    <source>
        <dbReference type="Proteomes" id="UP000238479"/>
    </source>
</evidence>
<proteinExistence type="predicted"/>
<dbReference type="PANTHER" id="PTHR38926:SF2">
    <property type="entry name" value="F-BOX_LRR-REPEAT PROTEIN 21-RELATED"/>
    <property type="match status" value="1"/>
</dbReference>
<name>A0A2P6SH47_ROSCH</name>
<dbReference type="PANTHER" id="PTHR38926">
    <property type="entry name" value="F-BOX DOMAIN CONTAINING PROTEIN, EXPRESSED"/>
    <property type="match status" value="1"/>
</dbReference>
<dbReference type="InterPro" id="IPR001810">
    <property type="entry name" value="F-box_dom"/>
</dbReference>
<feature type="domain" description="F-box" evidence="1">
    <location>
        <begin position="7"/>
        <end position="54"/>
    </location>
</feature>
<dbReference type="CDD" id="cd22164">
    <property type="entry name" value="F-box_AtSKIP19-like"/>
    <property type="match status" value="1"/>
</dbReference>
<dbReference type="SUPFAM" id="SSF81383">
    <property type="entry name" value="F-box domain"/>
    <property type="match status" value="1"/>
</dbReference>
<dbReference type="Gramene" id="PRQ57946">
    <property type="protein sequence ID" value="PRQ57946"/>
    <property type="gene ID" value="RchiOBHm_Chr1g0353851"/>
</dbReference>
<sequence length="275" mass="31452">MAPSNVNRDWTELPAVITASILSRLGDIESLTVAEMVCKTWREICKDPMLWRTIDFMNNHTSFMFGPPLCYDIVKMCRRAIHRSSGSFVYINVDYFCDNELLKYITNSSAGFIRHLSLFNCGIINDAVLCQAASRLRVLEELDISMCKFSSMAIQIVGLCCPRLKSFKFNNRNGRRSSRQYYRNEDAVAISATMHGLLLLEIRSNELTYNGLAKILDCCPQLEILDLRECKNLKLMSRDLETRCVERIKKLWFPIDPSDPSSISDLNLVGKPCHN</sequence>
<dbReference type="Gene3D" id="1.20.1280.50">
    <property type="match status" value="1"/>
</dbReference>
<keyword evidence="3" id="KW-1185">Reference proteome</keyword>
<dbReference type="EMBL" id="PDCK01000039">
    <property type="protein sequence ID" value="PRQ57946.1"/>
    <property type="molecule type" value="Genomic_DNA"/>
</dbReference>
<dbReference type="InterPro" id="IPR036047">
    <property type="entry name" value="F-box-like_dom_sf"/>
</dbReference>
<evidence type="ECO:0000259" key="1">
    <source>
        <dbReference type="PROSITE" id="PS50181"/>
    </source>
</evidence>
<dbReference type="Gene3D" id="3.80.10.10">
    <property type="entry name" value="Ribonuclease Inhibitor"/>
    <property type="match status" value="1"/>
</dbReference>
<reference evidence="2 3" key="1">
    <citation type="journal article" date="2018" name="Nat. Genet.">
        <title>The Rosa genome provides new insights in the design of modern roses.</title>
        <authorList>
            <person name="Bendahmane M."/>
        </authorList>
    </citation>
    <scope>NUCLEOTIDE SEQUENCE [LARGE SCALE GENOMIC DNA]</scope>
    <source>
        <strain evidence="3">cv. Old Blush</strain>
    </source>
</reference>
<dbReference type="Proteomes" id="UP000238479">
    <property type="component" value="Chromosome 1"/>
</dbReference>
<dbReference type="Pfam" id="PF12937">
    <property type="entry name" value="F-box-like"/>
    <property type="match status" value="1"/>
</dbReference>
<accession>A0A2P6SH47</accession>
<dbReference type="InterPro" id="IPR032675">
    <property type="entry name" value="LRR_dom_sf"/>
</dbReference>
<gene>
    <name evidence="2" type="ORF">RchiOBHm_Chr1g0353851</name>
</gene>